<keyword evidence="2" id="KW-0255">Endonuclease</keyword>
<evidence type="ECO:0000313" key="2">
    <source>
        <dbReference type="EMBL" id="QQL45948.1"/>
    </source>
</evidence>
<dbReference type="KEGG" id="soa:G3M56_005040"/>
<keyword evidence="2" id="KW-0540">Nuclease</keyword>
<evidence type="ECO:0000313" key="3">
    <source>
        <dbReference type="Proteomes" id="UP000475117"/>
    </source>
</evidence>
<dbReference type="InterPro" id="IPR005135">
    <property type="entry name" value="Endo/exonuclease/phosphatase"/>
</dbReference>
<organism evidence="2 3">
    <name type="scientific">Sulfuriroseicoccus oceanibius</name>
    <dbReference type="NCBI Taxonomy" id="2707525"/>
    <lineage>
        <taxon>Bacteria</taxon>
        <taxon>Pseudomonadati</taxon>
        <taxon>Verrucomicrobiota</taxon>
        <taxon>Verrucomicrobiia</taxon>
        <taxon>Verrucomicrobiales</taxon>
        <taxon>Verrucomicrobiaceae</taxon>
        <taxon>Sulfuriroseicoccus</taxon>
    </lineage>
</organism>
<dbReference type="Pfam" id="PF03372">
    <property type="entry name" value="Exo_endo_phos"/>
    <property type="match status" value="1"/>
</dbReference>
<feature type="domain" description="Endonuclease/exonuclease/phosphatase" evidence="1">
    <location>
        <begin position="117"/>
        <end position="328"/>
    </location>
</feature>
<sequence>MKILTRKAVLRWARLLVWGTVAYGVALFFADRWWGLELLSNLRVLASGGALIGALMSLVVFAPMRAISGVLVATWMAWPVLDYYGLGSLEALSGEERGAVNEGVPGFSVVSFNLGPDNAPMDGWVERMVRLPKEDLPDCVFLMEVRPATYREHFNALRRVFPYQVADPRSDNFGVWLMSRWPIAEDRTRSKQMLKLVEDVPLVDVDLKHKQLGEIRVMGVHPVPPMNEQMSGMRADYFRAMMKLAPAEAEEVPLVVAGDFNCAPWSYWFDDLCAGMGVRNAAYGHGLELTWKPYIDVPFLGMPIDHILISDHWHVDAFSVGDAAGSDHRPLRAVLQLREVAD</sequence>
<keyword evidence="2" id="KW-0269">Exonuclease</keyword>
<accession>A0A6B3LC28</accession>
<dbReference type="AlphaFoldDB" id="A0A6B3LC28"/>
<protein>
    <submittedName>
        <fullName evidence="2">Endonuclease/exonuclease/phosphatase family protein</fullName>
    </submittedName>
</protein>
<dbReference type="SUPFAM" id="SSF56219">
    <property type="entry name" value="DNase I-like"/>
    <property type="match status" value="1"/>
</dbReference>
<dbReference type="Gene3D" id="3.60.10.10">
    <property type="entry name" value="Endonuclease/exonuclease/phosphatase"/>
    <property type="match status" value="1"/>
</dbReference>
<dbReference type="GO" id="GO:0004527">
    <property type="term" value="F:exonuclease activity"/>
    <property type="evidence" value="ECO:0007669"/>
    <property type="project" value="UniProtKB-KW"/>
</dbReference>
<proteinExistence type="predicted"/>
<evidence type="ECO:0000259" key="1">
    <source>
        <dbReference type="Pfam" id="PF03372"/>
    </source>
</evidence>
<dbReference type="EMBL" id="CP066776">
    <property type="protein sequence ID" value="QQL45948.1"/>
    <property type="molecule type" value="Genomic_DNA"/>
</dbReference>
<keyword evidence="2" id="KW-0378">Hydrolase</keyword>
<dbReference type="GO" id="GO:0004519">
    <property type="term" value="F:endonuclease activity"/>
    <property type="evidence" value="ECO:0007669"/>
    <property type="project" value="UniProtKB-KW"/>
</dbReference>
<reference evidence="2 3" key="1">
    <citation type="submission" date="2020-12" db="EMBL/GenBank/DDBJ databases">
        <title>Sulforoseuscoccus oceanibium gen. nov., sp. nov., a representative of the phylum Verrucomicrobia with special cytoplasmic membrane, and proposal of Sulforoseuscoccusaceae fam. nov.</title>
        <authorList>
            <person name="Xi F."/>
        </authorList>
    </citation>
    <scope>NUCLEOTIDE SEQUENCE [LARGE SCALE GENOMIC DNA]</scope>
    <source>
        <strain evidence="2 3">T37</strain>
    </source>
</reference>
<name>A0A6B3LC28_9BACT</name>
<dbReference type="InterPro" id="IPR036691">
    <property type="entry name" value="Endo/exonu/phosph_ase_sf"/>
</dbReference>
<dbReference type="RefSeq" id="WP_164364105.1">
    <property type="nucleotide sequence ID" value="NZ_CP066776.1"/>
</dbReference>
<keyword evidence="3" id="KW-1185">Reference proteome</keyword>
<gene>
    <name evidence="2" type="ORF">G3M56_005040</name>
</gene>
<dbReference type="Proteomes" id="UP000475117">
    <property type="component" value="Chromosome"/>
</dbReference>